<evidence type="ECO:0000313" key="3">
    <source>
        <dbReference type="EMBL" id="GJS64767.1"/>
    </source>
</evidence>
<keyword evidence="3" id="KW-0548">Nucleotidyltransferase</keyword>
<keyword evidence="4" id="KW-1185">Reference proteome</keyword>
<feature type="compositionally biased region" description="Low complexity" evidence="1">
    <location>
        <begin position="8"/>
        <end position="20"/>
    </location>
</feature>
<dbReference type="Pfam" id="PF03732">
    <property type="entry name" value="Retrotrans_gag"/>
    <property type="match status" value="1"/>
</dbReference>
<dbReference type="EMBL" id="BQNB010009528">
    <property type="protein sequence ID" value="GJS64767.1"/>
    <property type="molecule type" value="Genomic_DNA"/>
</dbReference>
<feature type="region of interest" description="Disordered" evidence="1">
    <location>
        <begin position="45"/>
        <end position="65"/>
    </location>
</feature>
<feature type="region of interest" description="Disordered" evidence="1">
    <location>
        <begin position="1"/>
        <end position="20"/>
    </location>
</feature>
<organism evidence="3 4">
    <name type="scientific">Tanacetum coccineum</name>
    <dbReference type="NCBI Taxonomy" id="301880"/>
    <lineage>
        <taxon>Eukaryota</taxon>
        <taxon>Viridiplantae</taxon>
        <taxon>Streptophyta</taxon>
        <taxon>Embryophyta</taxon>
        <taxon>Tracheophyta</taxon>
        <taxon>Spermatophyta</taxon>
        <taxon>Magnoliopsida</taxon>
        <taxon>eudicotyledons</taxon>
        <taxon>Gunneridae</taxon>
        <taxon>Pentapetalae</taxon>
        <taxon>asterids</taxon>
        <taxon>campanulids</taxon>
        <taxon>Asterales</taxon>
        <taxon>Asteraceae</taxon>
        <taxon>Asteroideae</taxon>
        <taxon>Anthemideae</taxon>
        <taxon>Anthemidinae</taxon>
        <taxon>Tanacetum</taxon>
    </lineage>
</organism>
<comment type="caution">
    <text evidence="3">The sequence shown here is derived from an EMBL/GenBank/DDBJ whole genome shotgun (WGS) entry which is preliminary data.</text>
</comment>
<dbReference type="InterPro" id="IPR005162">
    <property type="entry name" value="Retrotrans_gag_dom"/>
</dbReference>
<proteinExistence type="predicted"/>
<evidence type="ECO:0000259" key="2">
    <source>
        <dbReference type="Pfam" id="PF03732"/>
    </source>
</evidence>
<feature type="domain" description="Retrotransposon gag" evidence="2">
    <location>
        <begin position="117"/>
        <end position="208"/>
    </location>
</feature>
<accession>A0ABQ4XJ00</accession>
<feature type="region of interest" description="Disordered" evidence="1">
    <location>
        <begin position="209"/>
        <end position="238"/>
    </location>
</feature>
<gene>
    <name evidence="3" type="ORF">Tco_0679331</name>
</gene>
<dbReference type="GO" id="GO:0003964">
    <property type="term" value="F:RNA-directed DNA polymerase activity"/>
    <property type="evidence" value="ECO:0007669"/>
    <property type="project" value="UniProtKB-KW"/>
</dbReference>
<name>A0ABQ4XJ00_9ASTR</name>
<protein>
    <submittedName>
        <fullName evidence="3">Reverse transcriptase domain-containing protein</fullName>
    </submittedName>
</protein>
<reference evidence="3" key="2">
    <citation type="submission" date="2022-01" db="EMBL/GenBank/DDBJ databases">
        <authorList>
            <person name="Yamashiro T."/>
            <person name="Shiraishi A."/>
            <person name="Satake H."/>
            <person name="Nakayama K."/>
        </authorList>
    </citation>
    <scope>NUCLEOTIDE SEQUENCE</scope>
</reference>
<feature type="compositionally biased region" description="Polar residues" evidence="1">
    <location>
        <begin position="50"/>
        <end position="60"/>
    </location>
</feature>
<keyword evidence="3" id="KW-0808">Transferase</keyword>
<keyword evidence="3" id="KW-0695">RNA-directed DNA polymerase</keyword>
<reference evidence="3" key="1">
    <citation type="journal article" date="2022" name="Int. J. Mol. Sci.">
        <title>Draft Genome of Tanacetum Coccineum: Genomic Comparison of Closely Related Tanacetum-Family Plants.</title>
        <authorList>
            <person name="Yamashiro T."/>
            <person name="Shiraishi A."/>
            <person name="Nakayama K."/>
            <person name="Satake H."/>
        </authorList>
    </citation>
    <scope>NUCLEOTIDE SEQUENCE</scope>
</reference>
<evidence type="ECO:0000313" key="4">
    <source>
        <dbReference type="Proteomes" id="UP001151760"/>
    </source>
</evidence>
<dbReference type="Proteomes" id="UP001151760">
    <property type="component" value="Unassembled WGS sequence"/>
</dbReference>
<sequence>MAPKRATRSTPVTTTTDPTATTTTTVTNAQLQAMINQGVSAALAARDATRNGTDSHSSGTGVRGSERVARECTYQDFMKCKPLYFKGTEGVVELTQWFERMETVFRISNCSVESQIKFATCTLLAGALTWWNSHVMTVTHDVAYSMTWVDLKKKMTDKYCPRNEMKKLEAELWNLKVIGTDVVKYNQRFQELALLCVRMFPEEADKIERQETAENKRKGHSKGSSKAKDQQRQSCNQAGNDEGSIEVYVLDSLAGANPITSLRPFPPLMLLGLGEIANMARLRGSGRWEWV</sequence>
<evidence type="ECO:0000256" key="1">
    <source>
        <dbReference type="SAM" id="MobiDB-lite"/>
    </source>
</evidence>